<dbReference type="PANTHER" id="PTHR11977:SF51">
    <property type="entry name" value="PROTEIN FLIGHTLESS-1 HOMOLOG"/>
    <property type="match status" value="1"/>
</dbReference>
<dbReference type="CDD" id="cd11293">
    <property type="entry name" value="gelsolin_S4_like"/>
    <property type="match status" value="1"/>
</dbReference>
<dbReference type="AlphaFoldDB" id="K3WEW9"/>
<dbReference type="PANTHER" id="PTHR11977">
    <property type="entry name" value="VILLIN"/>
    <property type="match status" value="1"/>
</dbReference>
<evidence type="ECO:0000256" key="4">
    <source>
        <dbReference type="ARBA" id="ARBA00023203"/>
    </source>
</evidence>
<reference evidence="8" key="2">
    <citation type="submission" date="2010-04" db="EMBL/GenBank/DDBJ databases">
        <authorList>
            <person name="Buell R."/>
            <person name="Hamilton J."/>
            <person name="Hostetler J."/>
        </authorList>
    </citation>
    <scope>NUCLEOTIDE SEQUENCE [LARGE SCALE GENOMIC DNA]</scope>
    <source>
        <strain evidence="8">DAOM:BR144</strain>
    </source>
</reference>
<feature type="region of interest" description="Disordered" evidence="5">
    <location>
        <begin position="738"/>
        <end position="771"/>
    </location>
</feature>
<evidence type="ECO:0000256" key="3">
    <source>
        <dbReference type="ARBA" id="ARBA00022737"/>
    </source>
</evidence>
<dbReference type="GO" id="GO:0051015">
    <property type="term" value="F:actin filament binding"/>
    <property type="evidence" value="ECO:0007669"/>
    <property type="project" value="InterPro"/>
</dbReference>
<dbReference type="CDD" id="cd11291">
    <property type="entry name" value="gelsolin_S6_like"/>
    <property type="match status" value="1"/>
</dbReference>
<dbReference type="SUPFAM" id="SSF47050">
    <property type="entry name" value="VHP, Villin headpiece domain"/>
    <property type="match status" value="1"/>
</dbReference>
<dbReference type="Pfam" id="PF00626">
    <property type="entry name" value="Gelsolin"/>
    <property type="match status" value="6"/>
</dbReference>
<sequence length="834" mass="92180">MSVDPVFENAGKQIGLEAWRIENMQPVPVPAKELGKLHNGDSYIFLKTSEAKSGLSWSIHFWLGKETSADESGVAAYKTVELDESLGGSPVQYRECQGHESELFLSYFKKIGLQYLEGGVASGFNTVNRDEYETRLFQVKGKRTVRVSQVPVKNTSLTVDDVYVLDAGLELYVYSGKTANRMEKAKSLEFVRKLNNDARGARANITFIEEDPRNAAFWSTLGGYLDVTRVGESDEEHERLAKKSTAVLRISDSDSDLSIENVTPSNGVLTKDILKTDDVFVVDLGDVVYVWVGKGASDAERKNAITIATKYLQKHNRSLHTPITRVVEEGEPPVFQALFKGWTKPAVLDFSRQASVGVASSSQKKLDVNALLSSAATSEDSVGTDPSQAGTHEVTIWRIENMEKVELPKAQYGHFYGGDSYVVLHSVTPPSGKPSHVIYFWQGRSSTTDEKASSALWAARLDEEMGGSPVQVRVIQGKEPAHFRALFKGKMIVHAGGKASGFTNVDDSDSYDTDGVSLFHVKGTTPENTVASQVDEVAASLNSGDCFILLTPKTIYEWEGAGSSDAERQTTSSISAILKKNREVEIFEEGNESDEFWSFLGGKGPYAKTKAGFEIPHQPRLFHCSNSYGYFNAEEIFDFAQDDLNVDDVFLLDTYTSLYIWIGDGANEQEKRGAVELADEYLSLAKSDGREDGTPVITVHCNNEPPMFTSNFLAWDSEFFKQNEFLDPYEARLKKLKEEKEKNQPKDLPGTVSSESFQAPPVAPPAPVKAVTTGSGNSFTYEQLVAGVDGIDITIKETYLSDAEFSEVMGMSKDEFTKLPKWKQVTKKKEVKLF</sequence>
<keyword evidence="4" id="KW-0009">Actin-binding</keyword>
<dbReference type="InterPro" id="IPR007122">
    <property type="entry name" value="Villin/Gelsolin"/>
</dbReference>
<dbReference type="CDD" id="cd11290">
    <property type="entry name" value="gelsolin_S1_like"/>
    <property type="match status" value="1"/>
</dbReference>
<name>K3WEW9_GLOUD</name>
<dbReference type="Pfam" id="PF02209">
    <property type="entry name" value="VHP"/>
    <property type="match status" value="1"/>
</dbReference>
<keyword evidence="8" id="KW-1185">Reference proteome</keyword>
<dbReference type="InterPro" id="IPR007123">
    <property type="entry name" value="Gelsolin-like_dom"/>
</dbReference>
<evidence type="ECO:0000256" key="1">
    <source>
        <dbReference type="ARBA" id="ARBA00008418"/>
    </source>
</evidence>
<dbReference type="SUPFAM" id="SSF55753">
    <property type="entry name" value="Actin depolymerizing proteins"/>
    <property type="match status" value="6"/>
</dbReference>
<accession>K3WEW9</accession>
<evidence type="ECO:0000256" key="5">
    <source>
        <dbReference type="SAM" id="MobiDB-lite"/>
    </source>
</evidence>
<keyword evidence="2" id="KW-0117">Actin capping</keyword>
<dbReference type="Proteomes" id="UP000019132">
    <property type="component" value="Unassembled WGS sequence"/>
</dbReference>
<dbReference type="GO" id="GO:0051693">
    <property type="term" value="P:actin filament capping"/>
    <property type="evidence" value="ECO:0007669"/>
    <property type="project" value="UniProtKB-KW"/>
</dbReference>
<dbReference type="VEuPathDB" id="FungiDB:PYU1_G003500"/>
<dbReference type="Gene3D" id="1.10.950.10">
    <property type="entry name" value="Villin headpiece domain"/>
    <property type="match status" value="1"/>
</dbReference>
<organism evidence="7 8">
    <name type="scientific">Globisporangium ultimum (strain ATCC 200006 / CBS 805.95 / DAOM BR144)</name>
    <name type="common">Pythium ultimum</name>
    <dbReference type="NCBI Taxonomy" id="431595"/>
    <lineage>
        <taxon>Eukaryota</taxon>
        <taxon>Sar</taxon>
        <taxon>Stramenopiles</taxon>
        <taxon>Oomycota</taxon>
        <taxon>Peronosporomycetes</taxon>
        <taxon>Pythiales</taxon>
        <taxon>Pythiaceae</taxon>
        <taxon>Globisporangium</taxon>
    </lineage>
</organism>
<dbReference type="SMART" id="SM00262">
    <property type="entry name" value="GEL"/>
    <property type="match status" value="6"/>
</dbReference>
<dbReference type="FunFam" id="3.40.20.10:FF:000001">
    <property type="entry name" value="Gelsolin"/>
    <property type="match status" value="1"/>
</dbReference>
<dbReference type="EnsemblProtists" id="PYU1_T003510">
    <property type="protein sequence ID" value="PYU1_T003510"/>
    <property type="gene ID" value="PYU1_G003500"/>
</dbReference>
<reference evidence="7" key="3">
    <citation type="submission" date="2015-02" db="UniProtKB">
        <authorList>
            <consortium name="EnsemblProtists"/>
        </authorList>
    </citation>
    <scope>IDENTIFICATION</scope>
    <source>
        <strain evidence="7">DAOM BR144</strain>
    </source>
</reference>
<evidence type="ECO:0000313" key="7">
    <source>
        <dbReference type="EnsemblProtists" id="PYU1_T003510"/>
    </source>
</evidence>
<dbReference type="CDD" id="cd11288">
    <property type="entry name" value="gelsolin_S5_like"/>
    <property type="match status" value="1"/>
</dbReference>
<dbReference type="PRINTS" id="PR00597">
    <property type="entry name" value="GELSOLIN"/>
</dbReference>
<dbReference type="GO" id="GO:0007010">
    <property type="term" value="P:cytoskeleton organization"/>
    <property type="evidence" value="ECO:0007669"/>
    <property type="project" value="InterPro"/>
</dbReference>
<evidence type="ECO:0000313" key="8">
    <source>
        <dbReference type="Proteomes" id="UP000019132"/>
    </source>
</evidence>
<proteinExistence type="inferred from homology"/>
<reference evidence="8" key="1">
    <citation type="journal article" date="2010" name="Genome Biol.">
        <title>Genome sequence of the necrotrophic plant pathogen Pythium ultimum reveals original pathogenicity mechanisms and effector repertoire.</title>
        <authorList>
            <person name="Levesque C.A."/>
            <person name="Brouwer H."/>
            <person name="Cano L."/>
            <person name="Hamilton J.P."/>
            <person name="Holt C."/>
            <person name="Huitema E."/>
            <person name="Raffaele S."/>
            <person name="Robideau G.P."/>
            <person name="Thines M."/>
            <person name="Win J."/>
            <person name="Zerillo M.M."/>
            <person name="Beakes G.W."/>
            <person name="Boore J.L."/>
            <person name="Busam D."/>
            <person name="Dumas B."/>
            <person name="Ferriera S."/>
            <person name="Fuerstenberg S.I."/>
            <person name="Gachon C.M."/>
            <person name="Gaulin E."/>
            <person name="Govers F."/>
            <person name="Grenville-Briggs L."/>
            <person name="Horner N."/>
            <person name="Hostetler J."/>
            <person name="Jiang R.H."/>
            <person name="Johnson J."/>
            <person name="Krajaejun T."/>
            <person name="Lin H."/>
            <person name="Meijer H.J."/>
            <person name="Moore B."/>
            <person name="Morris P."/>
            <person name="Phuntmart V."/>
            <person name="Puiu D."/>
            <person name="Shetty J."/>
            <person name="Stajich J.E."/>
            <person name="Tripathy S."/>
            <person name="Wawra S."/>
            <person name="van West P."/>
            <person name="Whitty B.R."/>
            <person name="Coutinho P.M."/>
            <person name="Henrissat B."/>
            <person name="Martin F."/>
            <person name="Thomas P.D."/>
            <person name="Tyler B.M."/>
            <person name="De Vries R.P."/>
            <person name="Kamoun S."/>
            <person name="Yandell M."/>
            <person name="Tisserat N."/>
            <person name="Buell C.R."/>
        </authorList>
    </citation>
    <scope>NUCLEOTIDE SEQUENCE</scope>
    <source>
        <strain evidence="8">DAOM:BR144</strain>
    </source>
</reference>
<dbReference type="OMA" id="GHESTDF"/>
<dbReference type="InterPro" id="IPR003128">
    <property type="entry name" value="Villin_headpiece"/>
</dbReference>
<keyword evidence="3" id="KW-0677">Repeat</keyword>
<evidence type="ECO:0000259" key="6">
    <source>
        <dbReference type="PROSITE" id="PS51089"/>
    </source>
</evidence>
<evidence type="ECO:0000256" key="2">
    <source>
        <dbReference type="ARBA" id="ARBA00022467"/>
    </source>
</evidence>
<dbReference type="EMBL" id="GL376603">
    <property type="status" value="NOT_ANNOTATED_CDS"/>
    <property type="molecule type" value="Genomic_DNA"/>
</dbReference>
<dbReference type="HOGENOM" id="CLU_002568_2_0_1"/>
<dbReference type="SMART" id="SM00153">
    <property type="entry name" value="VHP"/>
    <property type="match status" value="1"/>
</dbReference>
<dbReference type="STRING" id="431595.K3WEW9"/>
<dbReference type="InterPro" id="IPR036886">
    <property type="entry name" value="Villin_headpiece_dom_sf"/>
</dbReference>
<dbReference type="InParanoid" id="K3WEW9"/>
<feature type="domain" description="HP" evidence="6">
    <location>
        <begin position="773"/>
        <end position="834"/>
    </location>
</feature>
<comment type="similarity">
    <text evidence="1">Belongs to the villin/gelsolin family.</text>
</comment>
<dbReference type="PROSITE" id="PS51089">
    <property type="entry name" value="HP"/>
    <property type="match status" value="1"/>
</dbReference>
<dbReference type="InterPro" id="IPR029006">
    <property type="entry name" value="ADF-H/Gelsolin-like_dom_sf"/>
</dbReference>
<dbReference type="eggNOG" id="KOG0443">
    <property type="taxonomic scope" value="Eukaryota"/>
</dbReference>
<dbReference type="Gene3D" id="3.40.20.10">
    <property type="entry name" value="Severin"/>
    <property type="match status" value="6"/>
</dbReference>
<dbReference type="FunFam" id="3.40.20.10:FF:000005">
    <property type="entry name" value="Gelsolin"/>
    <property type="match status" value="1"/>
</dbReference>
<protein>
    <recommendedName>
        <fullName evidence="6">HP domain-containing protein</fullName>
    </recommendedName>
</protein>